<accession>A0ABW4A7S7</accession>
<protein>
    <submittedName>
        <fullName evidence="2">Uncharacterized protein</fullName>
    </submittedName>
</protein>
<name>A0ABW4A7S7_9ACTN</name>
<organism evidence="2 3">
    <name type="scientific">Actinoplanes sichuanensis</name>
    <dbReference type="NCBI Taxonomy" id="512349"/>
    <lineage>
        <taxon>Bacteria</taxon>
        <taxon>Bacillati</taxon>
        <taxon>Actinomycetota</taxon>
        <taxon>Actinomycetes</taxon>
        <taxon>Micromonosporales</taxon>
        <taxon>Micromonosporaceae</taxon>
        <taxon>Actinoplanes</taxon>
    </lineage>
</organism>
<comment type="caution">
    <text evidence="2">The sequence shown here is derived from an EMBL/GenBank/DDBJ whole genome shotgun (WGS) entry which is preliminary data.</text>
</comment>
<dbReference type="Proteomes" id="UP001597183">
    <property type="component" value="Unassembled WGS sequence"/>
</dbReference>
<evidence type="ECO:0000313" key="3">
    <source>
        <dbReference type="Proteomes" id="UP001597183"/>
    </source>
</evidence>
<evidence type="ECO:0000313" key="2">
    <source>
        <dbReference type="EMBL" id="MFD1366826.1"/>
    </source>
</evidence>
<keyword evidence="1" id="KW-1133">Transmembrane helix</keyword>
<feature type="transmembrane region" description="Helical" evidence="1">
    <location>
        <begin position="49"/>
        <end position="71"/>
    </location>
</feature>
<keyword evidence="1" id="KW-0472">Membrane</keyword>
<keyword evidence="1" id="KW-0812">Transmembrane</keyword>
<proteinExistence type="predicted"/>
<evidence type="ECO:0000256" key="1">
    <source>
        <dbReference type="SAM" id="Phobius"/>
    </source>
</evidence>
<reference evidence="3" key="1">
    <citation type="journal article" date="2019" name="Int. J. Syst. Evol. Microbiol.">
        <title>The Global Catalogue of Microorganisms (GCM) 10K type strain sequencing project: providing services to taxonomists for standard genome sequencing and annotation.</title>
        <authorList>
            <consortium name="The Broad Institute Genomics Platform"/>
            <consortium name="The Broad Institute Genome Sequencing Center for Infectious Disease"/>
            <person name="Wu L."/>
            <person name="Ma J."/>
        </authorList>
    </citation>
    <scope>NUCLEOTIDE SEQUENCE [LARGE SCALE GENOMIC DNA]</scope>
    <source>
        <strain evidence="3">CCM 7526</strain>
    </source>
</reference>
<gene>
    <name evidence="2" type="ORF">ACFQ5G_15850</name>
</gene>
<keyword evidence="3" id="KW-1185">Reference proteome</keyword>
<dbReference type="RefSeq" id="WP_317787949.1">
    <property type="nucleotide sequence ID" value="NZ_AP028461.1"/>
</dbReference>
<sequence>MKDEDQMTDERAVRLLLPLREEPDGPPRIDVPRTMVEGRRRRVLRRWSGGAALIALTSVAAGGGTLAVAALRDDSPVPVPTVTATATASPSAVAAAPAGPVGCRVTRLPTDGVRKAVVTAGDPTGRYLAGRTYQPSPGPILWKDGKILDRPRLTGDDPRFADINSSGIAVGSAFIGERQQGYVYRDGRVSRLDGQEAVPAAINDAGVIVGSIGEVLEEMPVRWDSPDGAATPLPMPADLRSGTADSIAEDGTVVGTVATDSRATGSGYLWLPDGTGRKMDPPRIEGDVADYFWPESISNGWVAGRAVDDSADGSRSFTSMRYRIADGTYHRLPQTVFPALIAENGWVAGEAGPPLILAGSEVVELPRYRTLKEYQITYYSADGRRVAGHSTDSEADQVGNEPLLWTCR</sequence>
<dbReference type="EMBL" id="JBHTMK010000019">
    <property type="protein sequence ID" value="MFD1366826.1"/>
    <property type="molecule type" value="Genomic_DNA"/>
</dbReference>